<feature type="chain" id="PRO_5043832357" description="Arylsulfatase A" evidence="20">
    <location>
        <begin position="20"/>
        <end position="503"/>
    </location>
</feature>
<dbReference type="AlphaFoldDB" id="A0AAV7SBV7"/>
<comment type="similarity">
    <text evidence="4">Belongs to the sulfatase family.</text>
</comment>
<dbReference type="InterPro" id="IPR024607">
    <property type="entry name" value="Sulfatase_CS"/>
</dbReference>
<evidence type="ECO:0000256" key="19">
    <source>
        <dbReference type="ARBA" id="ARBA00076521"/>
    </source>
</evidence>
<dbReference type="EMBL" id="JANPWB010000008">
    <property type="protein sequence ID" value="KAJ1162426.1"/>
    <property type="molecule type" value="Genomic_DNA"/>
</dbReference>
<dbReference type="PROSITE" id="PS00149">
    <property type="entry name" value="SULFATASE_2"/>
    <property type="match status" value="1"/>
</dbReference>
<reference evidence="22" key="1">
    <citation type="journal article" date="2022" name="bioRxiv">
        <title>Sequencing and chromosome-scale assembly of the giantPleurodeles waltlgenome.</title>
        <authorList>
            <person name="Brown T."/>
            <person name="Elewa A."/>
            <person name="Iarovenko S."/>
            <person name="Subramanian E."/>
            <person name="Araus A.J."/>
            <person name="Petzold A."/>
            <person name="Susuki M."/>
            <person name="Suzuki K.-i.T."/>
            <person name="Hayashi T."/>
            <person name="Toyoda A."/>
            <person name="Oliveira C."/>
            <person name="Osipova E."/>
            <person name="Leigh N.D."/>
            <person name="Simon A."/>
            <person name="Yun M.H."/>
        </authorList>
    </citation>
    <scope>NUCLEOTIDE SEQUENCE</scope>
    <source>
        <strain evidence="22">20211129_DDA</strain>
        <tissue evidence="22">Liver</tissue>
    </source>
</reference>
<dbReference type="FunFam" id="3.40.720.10:FF:000023">
    <property type="entry name" value="Arylsulfatase A"/>
    <property type="match status" value="1"/>
</dbReference>
<protein>
    <recommendedName>
        <fullName evidence="18">Arylsulfatase A</fullName>
        <ecNumber evidence="17">3.1.6.8</ecNumber>
    </recommendedName>
    <alternativeName>
        <fullName evidence="19">Cerebroside-sulfatase</fullName>
    </alternativeName>
</protein>
<dbReference type="Pfam" id="PF14707">
    <property type="entry name" value="Sulfatase_C"/>
    <property type="match status" value="1"/>
</dbReference>
<dbReference type="PANTHER" id="PTHR42693:SF11">
    <property type="entry name" value="ARYLSULFATASE A"/>
    <property type="match status" value="1"/>
</dbReference>
<dbReference type="GO" id="GO:0005783">
    <property type="term" value="C:endoplasmic reticulum"/>
    <property type="evidence" value="ECO:0007669"/>
    <property type="project" value="UniProtKB-SubCell"/>
</dbReference>
<evidence type="ECO:0000256" key="5">
    <source>
        <dbReference type="ARBA" id="ARBA00022723"/>
    </source>
</evidence>
<evidence type="ECO:0000313" key="22">
    <source>
        <dbReference type="EMBL" id="KAJ1162426.1"/>
    </source>
</evidence>
<comment type="caution">
    <text evidence="22">The sequence shown here is derived from an EMBL/GenBank/DDBJ whole genome shotgun (WGS) entry which is preliminary data.</text>
</comment>
<dbReference type="PANTHER" id="PTHR42693">
    <property type="entry name" value="ARYLSULFATASE FAMILY MEMBER"/>
    <property type="match status" value="1"/>
</dbReference>
<keyword evidence="23" id="KW-1185">Reference proteome</keyword>
<evidence type="ECO:0000259" key="21">
    <source>
        <dbReference type="Pfam" id="PF00884"/>
    </source>
</evidence>
<accession>A0AAV7SBV7</accession>
<dbReference type="Proteomes" id="UP001066276">
    <property type="component" value="Chromosome 4_2"/>
</dbReference>
<feature type="signal peptide" evidence="20">
    <location>
        <begin position="1"/>
        <end position="19"/>
    </location>
</feature>
<evidence type="ECO:0000256" key="16">
    <source>
        <dbReference type="ARBA" id="ARBA00061742"/>
    </source>
</evidence>
<evidence type="ECO:0000256" key="11">
    <source>
        <dbReference type="ARBA" id="ARBA00023157"/>
    </source>
</evidence>
<dbReference type="GO" id="GO:0006629">
    <property type="term" value="P:lipid metabolic process"/>
    <property type="evidence" value="ECO:0007669"/>
    <property type="project" value="UniProtKB-KW"/>
</dbReference>
<dbReference type="PROSITE" id="PS00523">
    <property type="entry name" value="SULFATASE_1"/>
    <property type="match status" value="1"/>
</dbReference>
<organism evidence="22 23">
    <name type="scientific">Pleurodeles waltl</name>
    <name type="common">Iberian ribbed newt</name>
    <dbReference type="NCBI Taxonomy" id="8319"/>
    <lineage>
        <taxon>Eukaryota</taxon>
        <taxon>Metazoa</taxon>
        <taxon>Chordata</taxon>
        <taxon>Craniata</taxon>
        <taxon>Vertebrata</taxon>
        <taxon>Euteleostomi</taxon>
        <taxon>Amphibia</taxon>
        <taxon>Batrachia</taxon>
        <taxon>Caudata</taxon>
        <taxon>Salamandroidea</taxon>
        <taxon>Salamandridae</taxon>
        <taxon>Pleurodelinae</taxon>
        <taxon>Pleurodeles</taxon>
    </lineage>
</organism>
<keyword evidence="9" id="KW-0106">Calcium</keyword>
<evidence type="ECO:0000256" key="2">
    <source>
        <dbReference type="ARBA" id="ARBA00004240"/>
    </source>
</evidence>
<comment type="subcellular location">
    <subcellularLocation>
        <location evidence="2">Endoplasmic reticulum</location>
    </subcellularLocation>
    <subcellularLocation>
        <location evidence="3">Lysosome</location>
    </subcellularLocation>
</comment>
<evidence type="ECO:0000256" key="4">
    <source>
        <dbReference type="ARBA" id="ARBA00008779"/>
    </source>
</evidence>
<dbReference type="Gene3D" id="3.40.720.10">
    <property type="entry name" value="Alkaline Phosphatase, subunit A"/>
    <property type="match status" value="1"/>
</dbReference>
<comment type="cofactor">
    <cofactor evidence="1">
        <name>Ca(2+)</name>
        <dbReference type="ChEBI" id="CHEBI:29108"/>
    </cofactor>
</comment>
<gene>
    <name evidence="22" type="ORF">NDU88_002894</name>
</gene>
<evidence type="ECO:0000256" key="20">
    <source>
        <dbReference type="SAM" id="SignalP"/>
    </source>
</evidence>
<dbReference type="Gene3D" id="3.30.1120.10">
    <property type="match status" value="1"/>
</dbReference>
<proteinExistence type="inferred from homology"/>
<evidence type="ECO:0000256" key="17">
    <source>
        <dbReference type="ARBA" id="ARBA00066352"/>
    </source>
</evidence>
<dbReference type="GO" id="GO:0004098">
    <property type="term" value="F:cerebroside-sulfatase activity"/>
    <property type="evidence" value="ECO:0007669"/>
    <property type="project" value="UniProtKB-EC"/>
</dbReference>
<dbReference type="GO" id="GO:0004065">
    <property type="term" value="F:arylsulfatase activity"/>
    <property type="evidence" value="ECO:0007669"/>
    <property type="project" value="TreeGrafter"/>
</dbReference>
<evidence type="ECO:0000256" key="18">
    <source>
        <dbReference type="ARBA" id="ARBA00074874"/>
    </source>
</evidence>
<dbReference type="FunFam" id="3.30.1120.10:FF:000003">
    <property type="entry name" value="Arylsulfatase A"/>
    <property type="match status" value="1"/>
</dbReference>
<dbReference type="SUPFAM" id="SSF53649">
    <property type="entry name" value="Alkaline phosphatase-like"/>
    <property type="match status" value="1"/>
</dbReference>
<dbReference type="InterPro" id="IPR017850">
    <property type="entry name" value="Alkaline_phosphatase_core_sf"/>
</dbReference>
<evidence type="ECO:0000256" key="9">
    <source>
        <dbReference type="ARBA" id="ARBA00022837"/>
    </source>
</evidence>
<dbReference type="EC" id="3.1.6.8" evidence="17"/>
<evidence type="ECO:0000256" key="7">
    <source>
        <dbReference type="ARBA" id="ARBA00022801"/>
    </source>
</evidence>
<keyword evidence="5" id="KW-0479">Metal-binding</keyword>
<keyword evidence="10" id="KW-0443">Lipid metabolism</keyword>
<keyword evidence="8" id="KW-0256">Endoplasmic reticulum</keyword>
<evidence type="ECO:0000256" key="1">
    <source>
        <dbReference type="ARBA" id="ARBA00001913"/>
    </source>
</evidence>
<sequence length="503" mass="55307">MAAQQVLLCLSLVLASSTSRPPNIVLIFADDLGYGDLGCYGHPSSLTPNLDQLAARGLRFTDFYTSGSVCTPSRAALLTGRFQTRSGAYPGVFYPGSRGGLPLSEITIAEVLQAHGYSTAMVGKWHLGYGANGTFLPTHQGFQRFLGVPYSHDQGPCQNLTCFPPDTKCFGLCDQGSVLLPLFWNERIIQQPVDFTQLVPLYDAFAEFFIADAVENSTPFFLYFASHHTHYPQFASAKYTGKSLRGPYGDALMEFDASVGKVVETLQNFNVEDNTLVFFTSDNGPETMRKFRGGSSGLLKCGKGTTYDGGMREPAIAHWPGRIAPGVTHELASVLDLLPTIVTLTGAPKPNVTLDGYDITDVLLKDRQSKRKSMFFYPASPEKAQGVFAVRYGKYKAHFFTQGSFHSETTPDEDCHITARLTPHDPPLLFDLESDPAENYNLLARGITPDLQQILEIIKREKENFETEMTFGESQTAKGTDRELEPCCNPACTPKPLCCRCSK</sequence>
<keyword evidence="12" id="KW-0325">Glycoprotein</keyword>
<feature type="domain" description="Sulfatase N-terminal" evidence="21">
    <location>
        <begin position="22"/>
        <end position="347"/>
    </location>
</feature>
<evidence type="ECO:0000256" key="10">
    <source>
        <dbReference type="ARBA" id="ARBA00023098"/>
    </source>
</evidence>
<evidence type="ECO:0000256" key="3">
    <source>
        <dbReference type="ARBA" id="ARBA00004371"/>
    </source>
</evidence>
<evidence type="ECO:0000256" key="8">
    <source>
        <dbReference type="ARBA" id="ARBA00022824"/>
    </source>
</evidence>
<dbReference type="InterPro" id="IPR050738">
    <property type="entry name" value="Sulfatase"/>
</dbReference>
<dbReference type="InterPro" id="IPR000917">
    <property type="entry name" value="Sulfatase_N"/>
</dbReference>
<evidence type="ECO:0000313" key="23">
    <source>
        <dbReference type="Proteomes" id="UP001066276"/>
    </source>
</evidence>
<keyword evidence="7" id="KW-0378">Hydrolase</keyword>
<name>A0AAV7SBV7_PLEWA</name>
<evidence type="ECO:0000256" key="14">
    <source>
        <dbReference type="ARBA" id="ARBA00052854"/>
    </source>
</evidence>
<comment type="catalytic activity">
    <reaction evidence="14">
        <text>an N-acyl-1-beta-D-(3-O-sulfo)-galactosyl-sphing-4-enine + H2O = a beta-D-galactosyl-(1&lt;-&gt;1')-N-acylsphing-4-enine + sulfate + H(+)</text>
        <dbReference type="Rhea" id="RHEA:21300"/>
        <dbReference type="ChEBI" id="CHEBI:15377"/>
        <dbReference type="ChEBI" id="CHEBI:15378"/>
        <dbReference type="ChEBI" id="CHEBI:16189"/>
        <dbReference type="ChEBI" id="CHEBI:18390"/>
        <dbReference type="ChEBI" id="CHEBI:75956"/>
        <dbReference type="EC" id="3.1.6.8"/>
    </reaction>
    <physiologicalReaction direction="left-to-right" evidence="14">
        <dbReference type="Rhea" id="RHEA:21301"/>
    </physiologicalReaction>
</comment>
<keyword evidence="13" id="KW-0458">Lysosome</keyword>
<dbReference type="GO" id="GO:0005764">
    <property type="term" value="C:lysosome"/>
    <property type="evidence" value="ECO:0007669"/>
    <property type="project" value="UniProtKB-SubCell"/>
</dbReference>
<evidence type="ECO:0000256" key="15">
    <source>
        <dbReference type="ARBA" id="ARBA00058866"/>
    </source>
</evidence>
<comment type="function">
    <text evidence="15">Hydrolyzes cerebroside sulfate.</text>
</comment>
<evidence type="ECO:0000256" key="13">
    <source>
        <dbReference type="ARBA" id="ARBA00023228"/>
    </source>
</evidence>
<keyword evidence="11" id="KW-1015">Disulfide bond</keyword>
<dbReference type="GO" id="GO:0046872">
    <property type="term" value="F:metal ion binding"/>
    <property type="evidence" value="ECO:0007669"/>
    <property type="project" value="UniProtKB-KW"/>
</dbReference>
<keyword evidence="6 20" id="KW-0732">Signal</keyword>
<evidence type="ECO:0000256" key="6">
    <source>
        <dbReference type="ARBA" id="ARBA00022729"/>
    </source>
</evidence>
<comment type="subunit">
    <text evidence="16">Homodimer at neutral pH and homooctamer at acidic pH. Exists both as a single chain of 58 kDa (component A) or as a chain of 50 kDa (component B) linked by disulfide bond(s) to a 7 kDa chain (component C). Interacts with SUMF1.</text>
</comment>
<evidence type="ECO:0000256" key="12">
    <source>
        <dbReference type="ARBA" id="ARBA00023180"/>
    </source>
</evidence>
<dbReference type="Pfam" id="PF00884">
    <property type="entry name" value="Sulfatase"/>
    <property type="match status" value="1"/>
</dbReference>